<dbReference type="InterPro" id="IPR000836">
    <property type="entry name" value="PRTase_dom"/>
</dbReference>
<dbReference type="EMBL" id="AZDV01000026">
    <property type="protein sequence ID" value="KRK94390.1"/>
    <property type="molecule type" value="Genomic_DNA"/>
</dbReference>
<gene>
    <name evidence="2" type="ORF">FD25_GL000349</name>
</gene>
<protein>
    <submittedName>
        <fullName evidence="2">Adenine phosphoribosyltransferase</fullName>
    </submittedName>
</protein>
<sequence length="183" mass="19666">MTMSPTYTLTLGPLTRQLPIMPISPKLAIASFVLLGDTELTDYAASALAQKMPADFDYLITMESKGIPLAQELSRLTNRAQFVVLRKSQKDYMRDPLSVPVNAITTSAPQRLFLDGLDAQSLAHKRVVIVDDVISSGGSLNAARVLVQQAGATVVGQVAILAEGAAAQRTDIQFLAELPLFPL</sequence>
<keyword evidence="2" id="KW-0808">Transferase</keyword>
<accession>A0A0R1LF22</accession>
<organism evidence="2 3">
    <name type="scientific">Levilactobacillus acidifarinae DSM 19394 = JCM 15949</name>
    <dbReference type="NCBI Taxonomy" id="1423715"/>
    <lineage>
        <taxon>Bacteria</taxon>
        <taxon>Bacillati</taxon>
        <taxon>Bacillota</taxon>
        <taxon>Bacilli</taxon>
        <taxon>Lactobacillales</taxon>
        <taxon>Lactobacillaceae</taxon>
        <taxon>Levilactobacillus</taxon>
    </lineage>
</organism>
<dbReference type="NCBIfam" id="NF005592">
    <property type="entry name" value="PRK07322.1"/>
    <property type="match status" value="1"/>
</dbReference>
<keyword evidence="3" id="KW-1185">Reference proteome</keyword>
<feature type="domain" description="Phosphoribosyltransferase" evidence="1">
    <location>
        <begin position="44"/>
        <end position="169"/>
    </location>
</feature>
<evidence type="ECO:0000259" key="1">
    <source>
        <dbReference type="Pfam" id="PF00156"/>
    </source>
</evidence>
<dbReference type="Gene3D" id="3.40.50.2020">
    <property type="match status" value="1"/>
</dbReference>
<dbReference type="SUPFAM" id="SSF53271">
    <property type="entry name" value="PRTase-like"/>
    <property type="match status" value="1"/>
</dbReference>
<dbReference type="AlphaFoldDB" id="A0A0R1LF22"/>
<dbReference type="STRING" id="1423715.FD25_GL000349"/>
<dbReference type="Proteomes" id="UP000051955">
    <property type="component" value="Unassembled WGS sequence"/>
</dbReference>
<evidence type="ECO:0000313" key="2">
    <source>
        <dbReference type="EMBL" id="KRK94390.1"/>
    </source>
</evidence>
<dbReference type="CDD" id="cd06223">
    <property type="entry name" value="PRTases_typeI"/>
    <property type="match status" value="1"/>
</dbReference>
<dbReference type="PANTHER" id="PTHR43218:SF1">
    <property type="entry name" value="PHOSPHORIBOSYLTRANSFERASE"/>
    <property type="match status" value="1"/>
</dbReference>
<comment type="caution">
    <text evidence="2">The sequence shown here is derived from an EMBL/GenBank/DDBJ whole genome shotgun (WGS) entry which is preliminary data.</text>
</comment>
<dbReference type="InterPro" id="IPR029057">
    <property type="entry name" value="PRTase-like"/>
</dbReference>
<dbReference type="PATRIC" id="fig|1423715.3.peg.364"/>
<reference evidence="2 3" key="1">
    <citation type="journal article" date="2015" name="Genome Announc.">
        <title>Expanding the biotechnology potential of lactobacilli through comparative genomics of 213 strains and associated genera.</title>
        <authorList>
            <person name="Sun Z."/>
            <person name="Harris H.M."/>
            <person name="McCann A."/>
            <person name="Guo C."/>
            <person name="Argimon S."/>
            <person name="Zhang W."/>
            <person name="Yang X."/>
            <person name="Jeffery I.B."/>
            <person name="Cooney J.C."/>
            <person name="Kagawa T.F."/>
            <person name="Liu W."/>
            <person name="Song Y."/>
            <person name="Salvetti E."/>
            <person name="Wrobel A."/>
            <person name="Rasinkangas P."/>
            <person name="Parkhill J."/>
            <person name="Rea M.C."/>
            <person name="O'Sullivan O."/>
            <person name="Ritari J."/>
            <person name="Douillard F.P."/>
            <person name="Paul Ross R."/>
            <person name="Yang R."/>
            <person name="Briner A.E."/>
            <person name="Felis G.E."/>
            <person name="de Vos W.M."/>
            <person name="Barrangou R."/>
            <person name="Klaenhammer T.R."/>
            <person name="Caufield P.W."/>
            <person name="Cui Y."/>
            <person name="Zhang H."/>
            <person name="O'Toole P.W."/>
        </authorList>
    </citation>
    <scope>NUCLEOTIDE SEQUENCE [LARGE SCALE GENOMIC DNA]</scope>
    <source>
        <strain evidence="2 3">DSM 19394</strain>
    </source>
</reference>
<dbReference type="PANTHER" id="PTHR43218">
    <property type="entry name" value="PHOSPHORIBOSYLTRANSFERASE-RELATED"/>
    <property type="match status" value="1"/>
</dbReference>
<keyword evidence="2" id="KW-0328">Glycosyltransferase</keyword>
<name>A0A0R1LF22_9LACO</name>
<dbReference type="GO" id="GO:0016757">
    <property type="term" value="F:glycosyltransferase activity"/>
    <property type="evidence" value="ECO:0007669"/>
    <property type="project" value="UniProtKB-KW"/>
</dbReference>
<evidence type="ECO:0000313" key="3">
    <source>
        <dbReference type="Proteomes" id="UP000051955"/>
    </source>
</evidence>
<proteinExistence type="predicted"/>
<dbReference type="Pfam" id="PF00156">
    <property type="entry name" value="Pribosyltran"/>
    <property type="match status" value="1"/>
</dbReference>